<organism evidence="1">
    <name type="scientific">Guillardia theta (strain CCMP2712)</name>
    <name type="common">Cryptophyte</name>
    <dbReference type="NCBI Taxonomy" id="905079"/>
    <lineage>
        <taxon>Eukaryota</taxon>
        <taxon>Cryptophyceae</taxon>
        <taxon>Pyrenomonadales</taxon>
        <taxon>Geminigeraceae</taxon>
        <taxon>Guillardia</taxon>
    </lineage>
</organism>
<dbReference type="HOGENOM" id="CLU_3091366_0_0_1"/>
<proteinExistence type="predicted"/>
<dbReference type="RefSeq" id="XP_005827815.1">
    <property type="nucleotide sequence ID" value="XM_005827758.1"/>
</dbReference>
<dbReference type="GeneID" id="17297429"/>
<evidence type="ECO:0000313" key="2">
    <source>
        <dbReference type="EnsemblProtists" id="EKX40835"/>
    </source>
</evidence>
<dbReference type="KEGG" id="gtt:GUITHDRAFT_154021"/>
<reference evidence="1 3" key="1">
    <citation type="journal article" date="2012" name="Nature">
        <title>Algal genomes reveal evolutionary mosaicism and the fate of nucleomorphs.</title>
        <authorList>
            <consortium name="DOE Joint Genome Institute"/>
            <person name="Curtis B.A."/>
            <person name="Tanifuji G."/>
            <person name="Burki F."/>
            <person name="Gruber A."/>
            <person name="Irimia M."/>
            <person name="Maruyama S."/>
            <person name="Arias M.C."/>
            <person name="Ball S.G."/>
            <person name="Gile G.H."/>
            <person name="Hirakawa Y."/>
            <person name="Hopkins J.F."/>
            <person name="Kuo A."/>
            <person name="Rensing S.A."/>
            <person name="Schmutz J."/>
            <person name="Symeonidi A."/>
            <person name="Elias M."/>
            <person name="Eveleigh R.J."/>
            <person name="Herman E.K."/>
            <person name="Klute M.J."/>
            <person name="Nakayama T."/>
            <person name="Obornik M."/>
            <person name="Reyes-Prieto A."/>
            <person name="Armbrust E.V."/>
            <person name="Aves S.J."/>
            <person name="Beiko R.G."/>
            <person name="Coutinho P."/>
            <person name="Dacks J.B."/>
            <person name="Durnford D.G."/>
            <person name="Fast N.M."/>
            <person name="Green B.R."/>
            <person name="Grisdale C.J."/>
            <person name="Hempel F."/>
            <person name="Henrissat B."/>
            <person name="Hoppner M.P."/>
            <person name="Ishida K."/>
            <person name="Kim E."/>
            <person name="Koreny L."/>
            <person name="Kroth P.G."/>
            <person name="Liu Y."/>
            <person name="Malik S.B."/>
            <person name="Maier U.G."/>
            <person name="McRose D."/>
            <person name="Mock T."/>
            <person name="Neilson J.A."/>
            <person name="Onodera N.T."/>
            <person name="Poole A.M."/>
            <person name="Pritham E.J."/>
            <person name="Richards T.A."/>
            <person name="Rocap G."/>
            <person name="Roy S.W."/>
            <person name="Sarai C."/>
            <person name="Schaack S."/>
            <person name="Shirato S."/>
            <person name="Slamovits C.H."/>
            <person name="Spencer D.F."/>
            <person name="Suzuki S."/>
            <person name="Worden A.Z."/>
            <person name="Zauner S."/>
            <person name="Barry K."/>
            <person name="Bell C."/>
            <person name="Bharti A.K."/>
            <person name="Crow J.A."/>
            <person name="Grimwood J."/>
            <person name="Kramer R."/>
            <person name="Lindquist E."/>
            <person name="Lucas S."/>
            <person name="Salamov A."/>
            <person name="McFadden G.I."/>
            <person name="Lane C.E."/>
            <person name="Keeling P.J."/>
            <person name="Gray M.W."/>
            <person name="Grigoriev I.V."/>
            <person name="Archibald J.M."/>
        </authorList>
    </citation>
    <scope>NUCLEOTIDE SEQUENCE</scope>
    <source>
        <strain evidence="1 3">CCMP2712</strain>
    </source>
</reference>
<dbReference type="AlphaFoldDB" id="L1IYE2"/>
<protein>
    <submittedName>
        <fullName evidence="1 2">Uncharacterized protein</fullName>
    </submittedName>
</protein>
<reference evidence="2" key="3">
    <citation type="submission" date="2016-03" db="UniProtKB">
        <authorList>
            <consortium name="EnsemblProtists"/>
        </authorList>
    </citation>
    <scope>IDENTIFICATION</scope>
</reference>
<gene>
    <name evidence="1" type="ORF">GUITHDRAFT_154021</name>
</gene>
<dbReference type="PaxDb" id="55529-EKX40835"/>
<name>L1IYE2_GUITC</name>
<dbReference type="EnsemblProtists" id="EKX40835">
    <property type="protein sequence ID" value="EKX40835"/>
    <property type="gene ID" value="GUITHDRAFT_154021"/>
</dbReference>
<evidence type="ECO:0000313" key="3">
    <source>
        <dbReference type="Proteomes" id="UP000011087"/>
    </source>
</evidence>
<dbReference type="Proteomes" id="UP000011087">
    <property type="component" value="Unassembled WGS sequence"/>
</dbReference>
<sequence>MPQDSRRGCGPCRNPLALVVSQKVASIGNLSQPAEERLQEICMAFFGNNSNR</sequence>
<dbReference type="EMBL" id="JH993028">
    <property type="protein sequence ID" value="EKX40835.1"/>
    <property type="molecule type" value="Genomic_DNA"/>
</dbReference>
<reference evidence="3" key="2">
    <citation type="submission" date="2012-11" db="EMBL/GenBank/DDBJ databases">
        <authorList>
            <person name="Kuo A."/>
            <person name="Curtis B.A."/>
            <person name="Tanifuji G."/>
            <person name="Burki F."/>
            <person name="Gruber A."/>
            <person name="Irimia M."/>
            <person name="Maruyama S."/>
            <person name="Arias M.C."/>
            <person name="Ball S.G."/>
            <person name="Gile G.H."/>
            <person name="Hirakawa Y."/>
            <person name="Hopkins J.F."/>
            <person name="Rensing S.A."/>
            <person name="Schmutz J."/>
            <person name="Symeonidi A."/>
            <person name="Elias M."/>
            <person name="Eveleigh R.J."/>
            <person name="Herman E.K."/>
            <person name="Klute M.J."/>
            <person name="Nakayama T."/>
            <person name="Obornik M."/>
            <person name="Reyes-Prieto A."/>
            <person name="Armbrust E.V."/>
            <person name="Aves S.J."/>
            <person name="Beiko R.G."/>
            <person name="Coutinho P."/>
            <person name="Dacks J.B."/>
            <person name="Durnford D.G."/>
            <person name="Fast N.M."/>
            <person name="Green B.R."/>
            <person name="Grisdale C."/>
            <person name="Hempe F."/>
            <person name="Henrissat B."/>
            <person name="Hoppner M.P."/>
            <person name="Ishida K.-I."/>
            <person name="Kim E."/>
            <person name="Koreny L."/>
            <person name="Kroth P.G."/>
            <person name="Liu Y."/>
            <person name="Malik S.-B."/>
            <person name="Maier U.G."/>
            <person name="McRose D."/>
            <person name="Mock T."/>
            <person name="Neilson J.A."/>
            <person name="Onodera N.T."/>
            <person name="Poole A.M."/>
            <person name="Pritham E.J."/>
            <person name="Richards T.A."/>
            <person name="Rocap G."/>
            <person name="Roy S.W."/>
            <person name="Sarai C."/>
            <person name="Schaack S."/>
            <person name="Shirato S."/>
            <person name="Slamovits C.H."/>
            <person name="Spencer D.F."/>
            <person name="Suzuki S."/>
            <person name="Worden A.Z."/>
            <person name="Zauner S."/>
            <person name="Barry K."/>
            <person name="Bell C."/>
            <person name="Bharti A.K."/>
            <person name="Crow J.A."/>
            <person name="Grimwood J."/>
            <person name="Kramer R."/>
            <person name="Lindquist E."/>
            <person name="Lucas S."/>
            <person name="Salamov A."/>
            <person name="McFadden G.I."/>
            <person name="Lane C.E."/>
            <person name="Keeling P.J."/>
            <person name="Gray M.W."/>
            <person name="Grigoriev I.V."/>
            <person name="Archibald J.M."/>
        </authorList>
    </citation>
    <scope>NUCLEOTIDE SEQUENCE</scope>
    <source>
        <strain evidence="3">CCMP2712</strain>
    </source>
</reference>
<accession>L1IYE2</accession>
<evidence type="ECO:0000313" key="1">
    <source>
        <dbReference type="EMBL" id="EKX40835.1"/>
    </source>
</evidence>
<keyword evidence="3" id="KW-1185">Reference proteome</keyword>